<evidence type="ECO:0000313" key="2">
    <source>
        <dbReference type="EMBL" id="GBR75883.1"/>
    </source>
</evidence>
<dbReference type="AlphaFoldDB" id="A0A388TFR2"/>
<comment type="caution">
    <text evidence="2">The sequence shown here is derived from an EMBL/GenBank/DDBJ whole genome shotgun (WGS) entry which is preliminary data.</text>
</comment>
<evidence type="ECO:0000313" key="3">
    <source>
        <dbReference type="Proteomes" id="UP000275925"/>
    </source>
</evidence>
<gene>
    <name evidence="2" type="ORF">NO2_0514</name>
</gene>
<feature type="compositionally biased region" description="Low complexity" evidence="1">
    <location>
        <begin position="1"/>
        <end position="26"/>
    </location>
</feature>
<feature type="region of interest" description="Disordered" evidence="1">
    <location>
        <begin position="1"/>
        <end position="65"/>
    </location>
</feature>
<dbReference type="Proteomes" id="UP000275925">
    <property type="component" value="Unassembled WGS sequence"/>
</dbReference>
<dbReference type="EMBL" id="BGZO01000009">
    <property type="protein sequence ID" value="GBR75883.1"/>
    <property type="molecule type" value="Genomic_DNA"/>
</dbReference>
<evidence type="ECO:0000256" key="1">
    <source>
        <dbReference type="SAM" id="MobiDB-lite"/>
    </source>
</evidence>
<name>A0A388TFR2_9BACT</name>
<accession>A0A388TFR2</accession>
<organism evidence="2 3">
    <name type="scientific">Candidatus Termititenax persephonae</name>
    <dbReference type="NCBI Taxonomy" id="2218525"/>
    <lineage>
        <taxon>Bacteria</taxon>
        <taxon>Bacillati</taxon>
        <taxon>Candidatus Margulisiibacteriota</taxon>
        <taxon>Candidatus Termititenacia</taxon>
        <taxon>Candidatus Termititenacales</taxon>
        <taxon>Candidatus Termititenacaceae</taxon>
        <taxon>Candidatus Termititenax</taxon>
    </lineage>
</organism>
<proteinExistence type="predicted"/>
<feature type="compositionally biased region" description="Polar residues" evidence="1">
    <location>
        <begin position="32"/>
        <end position="65"/>
    </location>
</feature>
<dbReference type="GO" id="GO:0005198">
    <property type="term" value="F:structural molecule activity"/>
    <property type="evidence" value="ECO:0007669"/>
    <property type="project" value="InterPro"/>
</dbReference>
<protein>
    <recommendedName>
        <fullName evidence="4">Phage tail fiber protein</fullName>
    </recommendedName>
</protein>
<sequence length="82" mass="8161">MHTTSGTAASAGAHTHTTSGTAASAGEHAHTISGTISNTDGAHTHTISGSITGNVANTGSGNAFTVNTVPRYHALIYIKKMA</sequence>
<reference evidence="2 3" key="1">
    <citation type="journal article" date="2019" name="ISME J.">
        <title>Genome analyses of uncultured TG2/ZB3 bacteria in 'Margulisbacteria' specifically attached to ectosymbiotic spirochetes of protists in the termite gut.</title>
        <authorList>
            <person name="Utami Y.D."/>
            <person name="Kuwahara H."/>
            <person name="Igai K."/>
            <person name="Murakami T."/>
            <person name="Sugaya K."/>
            <person name="Morikawa T."/>
            <person name="Nagura Y."/>
            <person name="Yuki M."/>
            <person name="Deevong P."/>
            <person name="Inoue T."/>
            <person name="Kihara K."/>
            <person name="Lo N."/>
            <person name="Yamada A."/>
            <person name="Ohkuma M."/>
            <person name="Hongoh Y."/>
        </authorList>
    </citation>
    <scope>NUCLEOTIDE SEQUENCE [LARGE SCALE GENOMIC DNA]</scope>
    <source>
        <strain evidence="2">NkOx7-02</strain>
    </source>
</reference>
<evidence type="ECO:0008006" key="4">
    <source>
        <dbReference type="Google" id="ProtNLM"/>
    </source>
</evidence>
<dbReference type="InterPro" id="IPR005003">
    <property type="entry name" value="Phage_lambda_Stf-r1"/>
</dbReference>
<dbReference type="Pfam" id="PF03335">
    <property type="entry name" value="Phage_fiber"/>
    <property type="match status" value="3"/>
</dbReference>
<keyword evidence="3" id="KW-1185">Reference proteome</keyword>